<accession>U6SU50</accession>
<dbReference type="RefSeq" id="WP_022626672.1">
    <property type="nucleotide sequence ID" value="NZ_ATAE01000003.1"/>
</dbReference>
<evidence type="ECO:0000313" key="1">
    <source>
        <dbReference type="EMBL" id="ERN55168.1"/>
    </source>
</evidence>
<dbReference type="Gene3D" id="1.20.1260.10">
    <property type="match status" value="1"/>
</dbReference>
<reference evidence="1 2" key="1">
    <citation type="journal article" date="2013" name="Genome Announc.">
        <title>Genome Sequence of the Extreme Obligate Alkaliphile Bacillus marmarensis Strain DSM 21297.</title>
        <authorList>
            <person name="Wernick D.G."/>
            <person name="Choi K.Y."/>
            <person name="Tat C.A."/>
            <person name="Lafontaine Rivera J.G."/>
            <person name="Liao J.C."/>
        </authorList>
    </citation>
    <scope>NUCLEOTIDE SEQUENCE [LARGE SCALE GENOMIC DNA]</scope>
    <source>
        <strain evidence="1 2">DSM 21297</strain>
    </source>
</reference>
<dbReference type="PATRIC" id="fig|1188261.3.peg.261"/>
<dbReference type="Proteomes" id="UP000017170">
    <property type="component" value="Unassembled WGS sequence"/>
</dbReference>
<organism evidence="1 2">
    <name type="scientific">Alkalihalophilus marmarensis DSM 21297</name>
    <dbReference type="NCBI Taxonomy" id="1188261"/>
    <lineage>
        <taxon>Bacteria</taxon>
        <taxon>Bacillati</taxon>
        <taxon>Bacillota</taxon>
        <taxon>Bacilli</taxon>
        <taxon>Bacillales</taxon>
        <taxon>Bacillaceae</taxon>
        <taxon>Alkalihalophilus</taxon>
    </lineage>
</organism>
<sequence>MKDIRKGADRLKSAELASLWAQYVSDSASRCMLLYFKEVVKTRKSRMMFYVSSLNSLGIEFYGTAVSQSPRIDLRAMYNKMLMDVQLYAEDGANLMIKNKWLEQPPLAFDRKDLADENKRS</sequence>
<gene>
    <name evidence="1" type="ORF">A33I_04275</name>
</gene>
<keyword evidence="2" id="KW-1185">Reference proteome</keyword>
<proteinExistence type="predicted"/>
<evidence type="ECO:0000313" key="2">
    <source>
        <dbReference type="Proteomes" id="UP000017170"/>
    </source>
</evidence>
<dbReference type="InterPro" id="IPR012347">
    <property type="entry name" value="Ferritin-like"/>
</dbReference>
<name>U6SU50_9BACI</name>
<comment type="caution">
    <text evidence="1">The sequence shown here is derived from an EMBL/GenBank/DDBJ whole genome shotgun (WGS) entry which is preliminary data.</text>
</comment>
<dbReference type="AlphaFoldDB" id="U6SU50"/>
<protein>
    <recommendedName>
        <fullName evidence="3">DUF3231 family protein</fullName>
    </recommendedName>
</protein>
<dbReference type="InterPro" id="IPR021617">
    <property type="entry name" value="DUF3231"/>
</dbReference>
<evidence type="ECO:0008006" key="3">
    <source>
        <dbReference type="Google" id="ProtNLM"/>
    </source>
</evidence>
<dbReference type="EMBL" id="ATAE01000003">
    <property type="protein sequence ID" value="ERN55168.1"/>
    <property type="molecule type" value="Genomic_DNA"/>
</dbReference>
<dbReference type="Pfam" id="PF11553">
    <property type="entry name" value="DUF3231"/>
    <property type="match status" value="1"/>
</dbReference>